<dbReference type="OrthoDB" id="196783at2759"/>
<name>A0A813AGQ5_9DINO</name>
<accession>A0A813AGQ5</accession>
<reference evidence="1" key="1">
    <citation type="submission" date="2021-02" db="EMBL/GenBank/DDBJ databases">
        <authorList>
            <person name="Dougan E. K."/>
            <person name="Rhodes N."/>
            <person name="Thang M."/>
            <person name="Chan C."/>
        </authorList>
    </citation>
    <scope>NUCLEOTIDE SEQUENCE</scope>
</reference>
<dbReference type="EMBL" id="CAJNJA010059030">
    <property type="protein sequence ID" value="CAE7866349.1"/>
    <property type="molecule type" value="Genomic_DNA"/>
</dbReference>
<dbReference type="InterPro" id="IPR036249">
    <property type="entry name" value="Thioredoxin-like_sf"/>
</dbReference>
<dbReference type="SUPFAM" id="SSF52833">
    <property type="entry name" value="Thioredoxin-like"/>
    <property type="match status" value="1"/>
</dbReference>
<evidence type="ECO:0000313" key="1">
    <source>
        <dbReference type="EMBL" id="CAE7866349.1"/>
    </source>
</evidence>
<comment type="caution">
    <text evidence="1">The sequence shown here is derived from an EMBL/GenBank/DDBJ whole genome shotgun (WGS) entry which is preliminary data.</text>
</comment>
<dbReference type="Gene3D" id="3.40.30.10">
    <property type="entry name" value="Glutaredoxin"/>
    <property type="match status" value="1"/>
</dbReference>
<dbReference type="AlphaFoldDB" id="A0A813AGQ5"/>
<feature type="non-terminal residue" evidence="1">
    <location>
        <position position="1"/>
    </location>
</feature>
<gene>
    <name evidence="1" type="primary">FTSH10</name>
    <name evidence="1" type="ORF">SNEC2469_LOCUS27754</name>
</gene>
<protein>
    <submittedName>
        <fullName evidence="1">FTSH10 protein</fullName>
    </submittedName>
</protein>
<sequence>EDYLAYNKRRWGSDAWTRSLRQQGQKVGAPFREWKWWPNTLKAHCLVLFAEERGISSSAAKAALFQALYEEGANISSDKVLAELAESKLGEALRTRQGRIPPE</sequence>
<dbReference type="Proteomes" id="UP000601435">
    <property type="component" value="Unassembled WGS sequence"/>
</dbReference>
<keyword evidence="2" id="KW-1185">Reference proteome</keyword>
<organism evidence="1 2">
    <name type="scientific">Symbiodinium necroappetens</name>
    <dbReference type="NCBI Taxonomy" id="1628268"/>
    <lineage>
        <taxon>Eukaryota</taxon>
        <taxon>Sar</taxon>
        <taxon>Alveolata</taxon>
        <taxon>Dinophyceae</taxon>
        <taxon>Suessiales</taxon>
        <taxon>Symbiodiniaceae</taxon>
        <taxon>Symbiodinium</taxon>
    </lineage>
</organism>
<proteinExistence type="predicted"/>
<evidence type="ECO:0000313" key="2">
    <source>
        <dbReference type="Proteomes" id="UP000601435"/>
    </source>
</evidence>